<evidence type="ECO:0000313" key="2">
    <source>
        <dbReference type="EMBL" id="KAF2188015.1"/>
    </source>
</evidence>
<dbReference type="Proteomes" id="UP000800200">
    <property type="component" value="Unassembled WGS sequence"/>
</dbReference>
<name>A0A6A6EAD4_9PEZI</name>
<sequence>MPMDEPVVNGEDEPVAEARVTTAPATAPSNKDRPVPLLDRPLPTEYEELPGPHSSEYQPTGRFRRRPVPASLLRNLPEPYPDDLSTRARCIRFARSHSQRSINWRDQQSHLDNFVGRTNGYGLELLRSREDRGGTNRLSIAV</sequence>
<feature type="region of interest" description="Disordered" evidence="1">
    <location>
        <begin position="1"/>
        <end position="68"/>
    </location>
</feature>
<evidence type="ECO:0000256" key="1">
    <source>
        <dbReference type="SAM" id="MobiDB-lite"/>
    </source>
</evidence>
<protein>
    <submittedName>
        <fullName evidence="2">Uncharacterized protein</fullName>
    </submittedName>
</protein>
<proteinExistence type="predicted"/>
<dbReference type="AlphaFoldDB" id="A0A6A6EAD4"/>
<accession>A0A6A6EAD4</accession>
<gene>
    <name evidence="2" type="ORF">K469DRAFT_770056</name>
</gene>
<organism evidence="2 3">
    <name type="scientific">Zopfia rhizophila CBS 207.26</name>
    <dbReference type="NCBI Taxonomy" id="1314779"/>
    <lineage>
        <taxon>Eukaryota</taxon>
        <taxon>Fungi</taxon>
        <taxon>Dikarya</taxon>
        <taxon>Ascomycota</taxon>
        <taxon>Pezizomycotina</taxon>
        <taxon>Dothideomycetes</taxon>
        <taxon>Dothideomycetes incertae sedis</taxon>
        <taxon>Zopfiaceae</taxon>
        <taxon>Zopfia</taxon>
    </lineage>
</organism>
<keyword evidence="3" id="KW-1185">Reference proteome</keyword>
<evidence type="ECO:0000313" key="3">
    <source>
        <dbReference type="Proteomes" id="UP000800200"/>
    </source>
</evidence>
<dbReference type="EMBL" id="ML994625">
    <property type="protein sequence ID" value="KAF2188015.1"/>
    <property type="molecule type" value="Genomic_DNA"/>
</dbReference>
<reference evidence="2" key="1">
    <citation type="journal article" date="2020" name="Stud. Mycol.">
        <title>101 Dothideomycetes genomes: a test case for predicting lifestyles and emergence of pathogens.</title>
        <authorList>
            <person name="Haridas S."/>
            <person name="Albert R."/>
            <person name="Binder M."/>
            <person name="Bloem J."/>
            <person name="Labutti K."/>
            <person name="Salamov A."/>
            <person name="Andreopoulos B."/>
            <person name="Baker S."/>
            <person name="Barry K."/>
            <person name="Bills G."/>
            <person name="Bluhm B."/>
            <person name="Cannon C."/>
            <person name="Castanera R."/>
            <person name="Culley D."/>
            <person name="Daum C."/>
            <person name="Ezra D."/>
            <person name="Gonzalez J."/>
            <person name="Henrissat B."/>
            <person name="Kuo A."/>
            <person name="Liang C."/>
            <person name="Lipzen A."/>
            <person name="Lutzoni F."/>
            <person name="Magnuson J."/>
            <person name="Mondo S."/>
            <person name="Nolan M."/>
            <person name="Ohm R."/>
            <person name="Pangilinan J."/>
            <person name="Park H.-J."/>
            <person name="Ramirez L."/>
            <person name="Alfaro M."/>
            <person name="Sun H."/>
            <person name="Tritt A."/>
            <person name="Yoshinaga Y."/>
            <person name="Zwiers L.-H."/>
            <person name="Turgeon B."/>
            <person name="Goodwin S."/>
            <person name="Spatafora J."/>
            <person name="Crous P."/>
            <person name="Grigoriev I."/>
        </authorList>
    </citation>
    <scope>NUCLEOTIDE SEQUENCE</scope>
    <source>
        <strain evidence="2">CBS 207.26</strain>
    </source>
</reference>